<accession>A0ABD2AI91</accession>
<organism evidence="3 4">
    <name type="scientific">Vespula squamosa</name>
    <name type="common">Southern yellow jacket</name>
    <name type="synonym">Wasp</name>
    <dbReference type="NCBI Taxonomy" id="30214"/>
    <lineage>
        <taxon>Eukaryota</taxon>
        <taxon>Metazoa</taxon>
        <taxon>Ecdysozoa</taxon>
        <taxon>Arthropoda</taxon>
        <taxon>Hexapoda</taxon>
        <taxon>Insecta</taxon>
        <taxon>Pterygota</taxon>
        <taxon>Neoptera</taxon>
        <taxon>Endopterygota</taxon>
        <taxon>Hymenoptera</taxon>
        <taxon>Apocrita</taxon>
        <taxon>Aculeata</taxon>
        <taxon>Vespoidea</taxon>
        <taxon>Vespidae</taxon>
        <taxon>Vespinae</taxon>
        <taxon>Vespula</taxon>
    </lineage>
</organism>
<gene>
    <name evidence="3" type="ORF">V1478_010597</name>
</gene>
<dbReference type="EMBL" id="JAUDFV010000147">
    <property type="protein sequence ID" value="KAL2720331.1"/>
    <property type="molecule type" value="Genomic_DNA"/>
</dbReference>
<dbReference type="Gene3D" id="3.40.1280.10">
    <property type="match status" value="1"/>
</dbReference>
<comment type="similarity">
    <text evidence="1">Belongs to the class IV-like SAM-binding methyltransferase superfamily.</text>
</comment>
<dbReference type="InterPro" id="IPR003750">
    <property type="entry name" value="Put_MeTrfase-C9orf114-like"/>
</dbReference>
<dbReference type="InterPro" id="IPR012340">
    <property type="entry name" value="NA-bd_OB-fold"/>
</dbReference>
<proteinExistence type="inferred from homology"/>
<evidence type="ECO:0000313" key="4">
    <source>
        <dbReference type="Proteomes" id="UP001607302"/>
    </source>
</evidence>
<dbReference type="Gene3D" id="2.40.50.140">
    <property type="entry name" value="Nucleic acid-binding proteins"/>
    <property type="match status" value="1"/>
</dbReference>
<dbReference type="SUPFAM" id="SSF50249">
    <property type="entry name" value="Nucleic acid-binding proteins"/>
    <property type="match status" value="1"/>
</dbReference>
<dbReference type="Pfam" id="PF02598">
    <property type="entry name" value="Methyltrn_RNA_3"/>
    <property type="match status" value="1"/>
</dbReference>
<dbReference type="PANTHER" id="PTHR12150:SF13">
    <property type="entry name" value="METHYLTRANSFERASE C9ORF114-RELATED"/>
    <property type="match status" value="1"/>
</dbReference>
<sequence>MSSPVNTPEIPQTKTWKEYNQLQKEQRKLWKEERLIKKLKKEEKKNNIENKTKKEEIEQKIKKRNTSTITIAIPGSILDNAQSTELRTYLAGQIARAACIYKVDEIVVFDDKGVITESEKKKVRTDEVLGEGRICCLQLVRILQYLECPQYLRKHFFPIHKDLQYAGVLNPLDAPHHLRQQDVSLYREGVVSNKPVKAGKGSQVNIGLLNEIRVDKVLMPGLRVTVKIPPNQENPKKMKGIIVSPTEPRSETGIYWGYSVKLAKNLSEVFKKCSYKDGYDLTIGTSDKGTSIDDISPNSLKYDHALIVFGGLSGLEAALEVDPDLPDEDPSSIFHKYLNICPQQGSRTIRTEEALLLSLAELRTKLLPKNPVLPNTQFGSFIKD</sequence>
<keyword evidence="4" id="KW-1185">Reference proteome</keyword>
<comment type="caution">
    <text evidence="3">The sequence shown here is derived from an EMBL/GenBank/DDBJ whole genome shotgun (WGS) entry which is preliminary data.</text>
</comment>
<dbReference type="PANTHER" id="PTHR12150">
    <property type="entry name" value="CLASS IV SAM-BINDING METHYLTRANSFERASE-RELATED"/>
    <property type="match status" value="1"/>
</dbReference>
<keyword evidence="2" id="KW-0175">Coiled coil</keyword>
<reference evidence="3 4" key="1">
    <citation type="journal article" date="2024" name="Ann. Entomol. Soc. Am.">
        <title>Genomic analyses of the southern and eastern yellowjacket wasps (Hymenoptera: Vespidae) reveal evolutionary signatures of social life.</title>
        <authorList>
            <person name="Catto M.A."/>
            <person name="Caine P.B."/>
            <person name="Orr S.E."/>
            <person name="Hunt B.G."/>
            <person name="Goodisman M.A.D."/>
        </authorList>
    </citation>
    <scope>NUCLEOTIDE SEQUENCE [LARGE SCALE GENOMIC DNA]</scope>
    <source>
        <strain evidence="3">233</strain>
        <tissue evidence="3">Head and thorax</tissue>
    </source>
</reference>
<name>A0ABD2AI91_VESSQ</name>
<feature type="coiled-coil region" evidence="2">
    <location>
        <begin position="22"/>
        <end position="60"/>
    </location>
</feature>
<evidence type="ECO:0000256" key="1">
    <source>
        <dbReference type="ARBA" id="ARBA00009841"/>
    </source>
</evidence>
<evidence type="ECO:0000313" key="3">
    <source>
        <dbReference type="EMBL" id="KAL2720331.1"/>
    </source>
</evidence>
<protein>
    <submittedName>
        <fullName evidence="3">Uncharacterized protein</fullName>
    </submittedName>
</protein>
<dbReference type="CDD" id="cd18086">
    <property type="entry name" value="HsC9orf114-like"/>
    <property type="match status" value="1"/>
</dbReference>
<evidence type="ECO:0000256" key="2">
    <source>
        <dbReference type="SAM" id="Coils"/>
    </source>
</evidence>
<dbReference type="InterPro" id="IPR029028">
    <property type="entry name" value="Alpha/beta_knot_MTases"/>
</dbReference>
<dbReference type="AlphaFoldDB" id="A0ABD2AI91"/>
<dbReference type="SUPFAM" id="SSF75217">
    <property type="entry name" value="alpha/beta knot"/>
    <property type="match status" value="1"/>
</dbReference>
<dbReference type="Proteomes" id="UP001607302">
    <property type="component" value="Unassembled WGS sequence"/>
</dbReference>
<dbReference type="InterPro" id="IPR029026">
    <property type="entry name" value="tRNA_m1G_MTases_N"/>
</dbReference>